<feature type="region of interest" description="Disordered" evidence="1">
    <location>
        <begin position="84"/>
        <end position="121"/>
    </location>
</feature>
<dbReference type="OrthoDB" id="4188790at2759"/>
<name>A0A1B7NXI3_9EURO</name>
<dbReference type="AlphaFoldDB" id="A0A1B7NXI3"/>
<evidence type="ECO:0000256" key="1">
    <source>
        <dbReference type="SAM" id="MobiDB-lite"/>
    </source>
</evidence>
<dbReference type="Proteomes" id="UP000091918">
    <property type="component" value="Unassembled WGS sequence"/>
</dbReference>
<gene>
    <name evidence="3" type="ORF">ACJ72_04202</name>
</gene>
<evidence type="ECO:0000256" key="2">
    <source>
        <dbReference type="SAM" id="SignalP"/>
    </source>
</evidence>
<feature type="chain" id="PRO_5008598279" description="Extracellular membrane protein CFEM domain-containing protein" evidence="2">
    <location>
        <begin position="22"/>
        <end position="121"/>
    </location>
</feature>
<evidence type="ECO:0000313" key="3">
    <source>
        <dbReference type="EMBL" id="OAX81463.1"/>
    </source>
</evidence>
<proteinExistence type="predicted"/>
<protein>
    <recommendedName>
        <fullName evidence="5">Extracellular membrane protein CFEM domain-containing protein</fullName>
    </recommendedName>
</protein>
<keyword evidence="4" id="KW-1185">Reference proteome</keyword>
<organism evidence="3 4">
    <name type="scientific">Emergomyces africanus</name>
    <dbReference type="NCBI Taxonomy" id="1955775"/>
    <lineage>
        <taxon>Eukaryota</taxon>
        <taxon>Fungi</taxon>
        <taxon>Dikarya</taxon>
        <taxon>Ascomycota</taxon>
        <taxon>Pezizomycotina</taxon>
        <taxon>Eurotiomycetes</taxon>
        <taxon>Eurotiomycetidae</taxon>
        <taxon>Onygenales</taxon>
        <taxon>Ajellomycetaceae</taxon>
        <taxon>Emergomyces</taxon>
    </lineage>
</organism>
<keyword evidence="2" id="KW-0732">Signal</keyword>
<feature type="signal peptide" evidence="2">
    <location>
        <begin position="1"/>
        <end position="21"/>
    </location>
</feature>
<accession>A0A1B7NXI3</accession>
<comment type="caution">
    <text evidence="3">The sequence shown here is derived from an EMBL/GenBank/DDBJ whole genome shotgun (WGS) entry which is preliminary data.</text>
</comment>
<reference evidence="3 4" key="1">
    <citation type="submission" date="2015-07" db="EMBL/GenBank/DDBJ databases">
        <title>Emmonsia species relationships and genome sequence.</title>
        <authorList>
            <person name="Cuomo C.A."/>
            <person name="Schwartz I.S."/>
            <person name="Kenyon C."/>
            <person name="de Hoog G.S."/>
            <person name="Govender N.P."/>
            <person name="Botha A."/>
            <person name="Moreno L."/>
            <person name="de Vries M."/>
            <person name="Munoz J.F."/>
            <person name="Stielow J.B."/>
        </authorList>
    </citation>
    <scope>NUCLEOTIDE SEQUENCE [LARGE SCALE GENOMIC DNA]</scope>
    <source>
        <strain evidence="3 4">CBS 136260</strain>
    </source>
</reference>
<dbReference type="EMBL" id="LGUA01000471">
    <property type="protein sequence ID" value="OAX81463.1"/>
    <property type="molecule type" value="Genomic_DNA"/>
</dbReference>
<sequence>MKIDIPLALALVLATTGTIAAAKGSRVILCKEGFHCNADIDCQADKDCQKKAEGMDQKLKTIAVYCHDVKHRCEVVHTYPVPKLPIGKTDNQPEKQNFPASRKKKRTRGAGIAKKDIKLSF</sequence>
<evidence type="ECO:0008006" key="5">
    <source>
        <dbReference type="Google" id="ProtNLM"/>
    </source>
</evidence>
<evidence type="ECO:0000313" key="4">
    <source>
        <dbReference type="Proteomes" id="UP000091918"/>
    </source>
</evidence>